<gene>
    <name evidence="2" type="ORF">P154DRAFT_614772</name>
</gene>
<dbReference type="Proteomes" id="UP000799779">
    <property type="component" value="Unassembled WGS sequence"/>
</dbReference>
<dbReference type="SUPFAM" id="SSF52540">
    <property type="entry name" value="P-loop containing nucleoside triphosphate hydrolases"/>
    <property type="match status" value="1"/>
</dbReference>
<dbReference type="PANTHER" id="PTHR36681">
    <property type="entry name" value="NUCLEAR GTPASE, GERMINAL CENTER-ASSOCIATED, TANDEM DUPLICATE 3"/>
    <property type="match status" value="1"/>
</dbReference>
<proteinExistence type="predicted"/>
<feature type="domain" description="Dynamin N-terminal" evidence="1">
    <location>
        <begin position="104"/>
        <end position="375"/>
    </location>
</feature>
<protein>
    <recommendedName>
        <fullName evidence="1">Dynamin N-terminal domain-containing protein</fullName>
    </recommendedName>
</protein>
<organism evidence="2 3">
    <name type="scientific">Amniculicola lignicola CBS 123094</name>
    <dbReference type="NCBI Taxonomy" id="1392246"/>
    <lineage>
        <taxon>Eukaryota</taxon>
        <taxon>Fungi</taxon>
        <taxon>Dikarya</taxon>
        <taxon>Ascomycota</taxon>
        <taxon>Pezizomycotina</taxon>
        <taxon>Dothideomycetes</taxon>
        <taxon>Pleosporomycetidae</taxon>
        <taxon>Pleosporales</taxon>
        <taxon>Amniculicolaceae</taxon>
        <taxon>Amniculicola</taxon>
    </lineage>
</organism>
<dbReference type="EMBL" id="ML977557">
    <property type="protein sequence ID" value="KAF2007389.1"/>
    <property type="molecule type" value="Genomic_DNA"/>
</dbReference>
<dbReference type="AlphaFoldDB" id="A0A6A5X396"/>
<keyword evidence="3" id="KW-1185">Reference proteome</keyword>
<dbReference type="Gene3D" id="3.40.50.300">
    <property type="entry name" value="P-loop containing nucleotide triphosphate hydrolases"/>
    <property type="match status" value="1"/>
</dbReference>
<dbReference type="PANTHER" id="PTHR36681:SF3">
    <property type="entry name" value="NUCLEAR GTPASE, GERMINAL CENTER-ASSOCIATED, TANDEM DUPLICATE 3"/>
    <property type="match status" value="1"/>
</dbReference>
<name>A0A6A5X396_9PLEO</name>
<evidence type="ECO:0000259" key="1">
    <source>
        <dbReference type="Pfam" id="PF00350"/>
    </source>
</evidence>
<dbReference type="InterPro" id="IPR027417">
    <property type="entry name" value="P-loop_NTPase"/>
</dbReference>
<reference evidence="2" key="1">
    <citation type="journal article" date="2020" name="Stud. Mycol.">
        <title>101 Dothideomycetes genomes: a test case for predicting lifestyles and emergence of pathogens.</title>
        <authorList>
            <person name="Haridas S."/>
            <person name="Albert R."/>
            <person name="Binder M."/>
            <person name="Bloem J."/>
            <person name="Labutti K."/>
            <person name="Salamov A."/>
            <person name="Andreopoulos B."/>
            <person name="Baker S."/>
            <person name="Barry K."/>
            <person name="Bills G."/>
            <person name="Bluhm B."/>
            <person name="Cannon C."/>
            <person name="Castanera R."/>
            <person name="Culley D."/>
            <person name="Daum C."/>
            <person name="Ezra D."/>
            <person name="Gonzalez J."/>
            <person name="Henrissat B."/>
            <person name="Kuo A."/>
            <person name="Liang C."/>
            <person name="Lipzen A."/>
            <person name="Lutzoni F."/>
            <person name="Magnuson J."/>
            <person name="Mondo S."/>
            <person name="Nolan M."/>
            <person name="Ohm R."/>
            <person name="Pangilinan J."/>
            <person name="Park H.-J."/>
            <person name="Ramirez L."/>
            <person name="Alfaro M."/>
            <person name="Sun H."/>
            <person name="Tritt A."/>
            <person name="Yoshinaga Y."/>
            <person name="Zwiers L.-H."/>
            <person name="Turgeon B."/>
            <person name="Goodwin S."/>
            <person name="Spatafora J."/>
            <person name="Crous P."/>
            <person name="Grigoriev I."/>
        </authorList>
    </citation>
    <scope>NUCLEOTIDE SEQUENCE</scope>
    <source>
        <strain evidence="2">CBS 123094</strain>
    </source>
</reference>
<evidence type="ECO:0000313" key="2">
    <source>
        <dbReference type="EMBL" id="KAF2007389.1"/>
    </source>
</evidence>
<evidence type="ECO:0000313" key="3">
    <source>
        <dbReference type="Proteomes" id="UP000799779"/>
    </source>
</evidence>
<dbReference type="InterPro" id="IPR045063">
    <property type="entry name" value="Dynamin_N"/>
</dbReference>
<dbReference type="Pfam" id="PF00350">
    <property type="entry name" value="Dynamin_N"/>
    <property type="match status" value="1"/>
</dbReference>
<dbReference type="OrthoDB" id="3598281at2759"/>
<sequence>MASTSGVLSFVDWKPEFEAEKKARLSKAAKAPMIATAYSPESEIPPDAAWFRMDKEFIDSQIRNTADEILVAIQGARTEDKELAYLRKVTTGIKEVAVKNAKSVAIVGQQAMGKSLLINALLHRRTLSKTSAAGGACTASAIKYLYKRGSGDSDEVYDASIQFMDGMNLNEIAEEHVRRYYHFHHSGQVDEMYRDEEERAAVTAQQFFELVYNTHNDKVAAETLTRRMTAKEIEKGNLLLGSIHMAKKRIEESGADATGIKGFKDMHISDLMDRIQSFISQQENIPSLWPIVQYVQIFMGSKLLRNGVSIVDLPGLGDLNHSRTAATNSIRRTADYEIIVAKPERVTTEEVVDQQIKQAIRAHGANRTILVLTKIDEFFLDTHSIENVIDQHPTEPFPTIKSNLAFVDSALNDAEIRIEADNDEDADYTEIAEQVEALQFYQEYLVRTAQCAFIQQRATNLEEEMKYKYKEHDKDPIKVFSISASMYIDWMKKRQKERPLLTPEMTGIPKLRRFLLGLSAEDNLENYRHHVANRLPAFLNTIRRIIDQDKKDDAYSIIRPKFRHLVESLEVQSKAVFQDFLEKGLLRLWAVPSLKAKRTETVASIVQNWGEGTRWNTYNKFLRERGIVKKSMSTKYCGKGANWNSEISEDIAPDLIQWKRKMKQTVRLVAQNLNSLTCAISDEVFKVINDSTLSTPLKAVAVEEWYKRQEIVKTKSSTLELLLKNRIEEVYKYASTETDTRCMISILNSSIFEQIESKLHMPNFYKKQKEDMIEAMFPSHAIIKDVLDKISEHIYKYAVKGLATTFSDFTVELNKELIMFDEHISERLPPDYMMTDTDLEIRENLKMMFPQLERRVAELGRVFGGGPIIKRRELSVGLDDLDLESPTKKLKGYDGV</sequence>
<accession>A0A6A5X396</accession>